<comment type="caution">
    <text evidence="1">The sequence shown here is derived from an EMBL/GenBank/DDBJ whole genome shotgun (WGS) entry which is preliminary data.</text>
</comment>
<name>A0A4Q0HXI7_PSEAZ</name>
<protein>
    <submittedName>
        <fullName evidence="1">Uncharacterized protein</fullName>
    </submittedName>
</protein>
<accession>A0A4Q0HXI7</accession>
<organism evidence="1 2">
    <name type="scientific">Pseudomonas azotoformans</name>
    <dbReference type="NCBI Taxonomy" id="47878"/>
    <lineage>
        <taxon>Bacteria</taxon>
        <taxon>Pseudomonadati</taxon>
        <taxon>Pseudomonadota</taxon>
        <taxon>Gammaproteobacteria</taxon>
        <taxon>Pseudomonadales</taxon>
        <taxon>Pseudomonadaceae</taxon>
        <taxon>Pseudomonas</taxon>
    </lineage>
</organism>
<sequence length="81" mass="8992">MGFELPDEPANDPITAYLLNTFRNVARGRRFLSTMAGAFPLPLSAREISDWLDSHPAPLPRDEIDAVMFALDAVCLDDNDD</sequence>
<reference evidence="1 2" key="1">
    <citation type="submission" date="2017-03" db="EMBL/GenBank/DDBJ databases">
        <title>Pseudomonas azotoformans: Salt tolerant bacteria having multiple plant growth promoting attributes.</title>
        <authorList>
            <person name="Srivastava A.K."/>
            <person name="Sharma A."/>
            <person name="Srivastava A.K."/>
            <person name="Jamali H."/>
            <person name="Yadav J."/>
            <person name="Srivastava R."/>
            <person name="Kashyap P.L."/>
            <person name="Chakdar H."/>
            <person name="Saxena A.K."/>
        </authorList>
    </citation>
    <scope>NUCLEOTIDE SEQUENCE [LARGE SCALE GENOMIC DNA]</scope>
    <source>
        <strain evidence="1 2">SC 14</strain>
    </source>
</reference>
<proteinExistence type="predicted"/>
<dbReference type="EMBL" id="MZZJ01000002">
    <property type="protein sequence ID" value="RXE54167.1"/>
    <property type="molecule type" value="Genomic_DNA"/>
</dbReference>
<dbReference type="Proteomes" id="UP000290481">
    <property type="component" value="Unassembled WGS sequence"/>
</dbReference>
<evidence type="ECO:0000313" key="1">
    <source>
        <dbReference type="EMBL" id="RXE54167.1"/>
    </source>
</evidence>
<gene>
    <name evidence="1" type="ORF">B4O85_04815</name>
</gene>
<dbReference type="AlphaFoldDB" id="A0A4Q0HXI7"/>
<evidence type="ECO:0000313" key="2">
    <source>
        <dbReference type="Proteomes" id="UP000290481"/>
    </source>
</evidence>